<dbReference type="Gene3D" id="3.40.50.150">
    <property type="entry name" value="Vaccinia Virus protein VP39"/>
    <property type="match status" value="1"/>
</dbReference>
<accession>A0ABD3QQE9</accession>
<reference evidence="7 8" key="1">
    <citation type="submission" date="2024-10" db="EMBL/GenBank/DDBJ databases">
        <title>Updated reference genomes for cyclostephanoid diatoms.</title>
        <authorList>
            <person name="Roberts W.R."/>
            <person name="Alverson A.J."/>
        </authorList>
    </citation>
    <scope>NUCLEOTIDE SEQUENCE [LARGE SCALE GENOMIC DNA]</scope>
    <source>
        <strain evidence="7 8">AJA010-31</strain>
    </source>
</reference>
<evidence type="ECO:0000256" key="1">
    <source>
        <dbReference type="ARBA" id="ARBA00000142"/>
    </source>
</evidence>
<keyword evidence="8" id="KW-1185">Reference proteome</keyword>
<evidence type="ECO:0000256" key="4">
    <source>
        <dbReference type="ARBA" id="ARBA00022679"/>
    </source>
</evidence>
<dbReference type="SUPFAM" id="SSF53335">
    <property type="entry name" value="S-adenosyl-L-methionine-dependent methyltransferases"/>
    <property type="match status" value="1"/>
</dbReference>
<dbReference type="InterPro" id="IPR003358">
    <property type="entry name" value="tRNA_(Gua-N-7)_MeTrfase_Trmb"/>
</dbReference>
<keyword evidence="3" id="KW-0489">Methyltransferase</keyword>
<dbReference type="AlphaFoldDB" id="A0ABD3QQE9"/>
<evidence type="ECO:0000313" key="7">
    <source>
        <dbReference type="EMBL" id="KAL3800010.1"/>
    </source>
</evidence>
<evidence type="ECO:0000256" key="3">
    <source>
        <dbReference type="ARBA" id="ARBA00022603"/>
    </source>
</evidence>
<protein>
    <recommendedName>
        <fullName evidence="2">tRNA (guanine(46)-N(7))-methyltransferase</fullName>
        <ecNumber evidence="2">2.1.1.33</ecNumber>
    </recommendedName>
</protein>
<evidence type="ECO:0000256" key="2">
    <source>
        <dbReference type="ARBA" id="ARBA00011977"/>
    </source>
</evidence>
<dbReference type="Proteomes" id="UP001530400">
    <property type="component" value="Unassembled WGS sequence"/>
</dbReference>
<dbReference type="EMBL" id="JALLPJ020000173">
    <property type="protein sequence ID" value="KAL3800010.1"/>
    <property type="molecule type" value="Genomic_DNA"/>
</dbReference>
<proteinExistence type="predicted"/>
<dbReference type="PANTHER" id="PTHR23417">
    <property type="entry name" value="3-DEOXY-D-MANNO-OCTULOSONIC-ACID TRANSFERASE/TRNA GUANINE-N 7 - -METHYLTRANSFERASE"/>
    <property type="match status" value="1"/>
</dbReference>
<dbReference type="EC" id="2.1.1.33" evidence="2"/>
<keyword evidence="5" id="KW-0949">S-adenosyl-L-methionine</keyword>
<keyword evidence="6" id="KW-0819">tRNA processing</keyword>
<keyword evidence="4" id="KW-0808">Transferase</keyword>
<gene>
    <name evidence="7" type="ORF">ACHAWO_004688</name>
</gene>
<dbReference type="PANTHER" id="PTHR23417:SF21">
    <property type="entry name" value="TRNA (GUANINE-N(7)-)-METHYLTRANSFERASE"/>
    <property type="match status" value="1"/>
</dbReference>
<evidence type="ECO:0000256" key="5">
    <source>
        <dbReference type="ARBA" id="ARBA00022691"/>
    </source>
</evidence>
<evidence type="ECO:0000313" key="8">
    <source>
        <dbReference type="Proteomes" id="UP001530400"/>
    </source>
</evidence>
<name>A0ABD3QQE9_9STRA</name>
<evidence type="ECO:0000256" key="6">
    <source>
        <dbReference type="ARBA" id="ARBA00022694"/>
    </source>
</evidence>
<sequence>MIAASFGLQQMTARLPSCTSVYASVVCPITELSINPPTSEWHKFCKEIDETMEGLVSPAPESFHVLHCTICKISNELGNKTSEIHINDLNAVTSYLVKQDYAVELYRCHDEIKWRLIPNSSSSLVYPAEFILGDDELYHQYNALELSKMALDIATSSSDISQRLDIHDIAKQAEKRLALTMGSDLRGSTSSDACFNFALAGVQQMSSLFLSLCRIGIHELQRTGARSSFRPKQILHMVEKFAASDLPDECALELYSLASTYLQMKGYNDASLMAQLKGGTFGFSSPRPLVWLWRFSSRQRKEVPPTEIPNNNLSIAWNEIFNDTSKPMVVDVGSGMGASILNLALLNTKTEAEQGIFDNAGRLQLNWSEYNYAGTELNQAMVNFGNGVISRDPTSKRIGRVHFFCLPAQEFLGQLEQYPGGTVLVMINFPSPYRLEVSSAGNSQLPSIDSGQFIITKNLLASIGRLLLKFGYLLFQTKCEDVAVHLRNECLGLGKLEMVACMNPVQDIDSQYSKSGKRPARVDLWLQANPNATRAIGNTFSSTPILPAAAQPETGAQCQLDNTVVHRCLFKLNSK</sequence>
<organism evidence="7 8">
    <name type="scientific">Cyclotella atomus</name>
    <dbReference type="NCBI Taxonomy" id="382360"/>
    <lineage>
        <taxon>Eukaryota</taxon>
        <taxon>Sar</taxon>
        <taxon>Stramenopiles</taxon>
        <taxon>Ochrophyta</taxon>
        <taxon>Bacillariophyta</taxon>
        <taxon>Coscinodiscophyceae</taxon>
        <taxon>Thalassiosirophycidae</taxon>
        <taxon>Stephanodiscales</taxon>
        <taxon>Stephanodiscaceae</taxon>
        <taxon>Cyclotella</taxon>
    </lineage>
</organism>
<comment type="catalytic activity">
    <reaction evidence="1">
        <text>guanosine(46) in tRNA + S-adenosyl-L-methionine = N(7)-methylguanosine(46) in tRNA + S-adenosyl-L-homocysteine</text>
        <dbReference type="Rhea" id="RHEA:42708"/>
        <dbReference type="Rhea" id="RHEA-COMP:10188"/>
        <dbReference type="Rhea" id="RHEA-COMP:10189"/>
        <dbReference type="ChEBI" id="CHEBI:57856"/>
        <dbReference type="ChEBI" id="CHEBI:59789"/>
        <dbReference type="ChEBI" id="CHEBI:74269"/>
        <dbReference type="ChEBI" id="CHEBI:74480"/>
        <dbReference type="EC" id="2.1.1.33"/>
    </reaction>
</comment>
<dbReference type="GO" id="GO:0008176">
    <property type="term" value="F:tRNA (guanine(46)-N7)-methyltransferase activity"/>
    <property type="evidence" value="ECO:0007669"/>
    <property type="project" value="UniProtKB-EC"/>
</dbReference>
<dbReference type="InterPro" id="IPR029063">
    <property type="entry name" value="SAM-dependent_MTases_sf"/>
</dbReference>
<comment type="caution">
    <text evidence="7">The sequence shown here is derived from an EMBL/GenBank/DDBJ whole genome shotgun (WGS) entry which is preliminary data.</text>
</comment>